<dbReference type="InterPro" id="IPR024078">
    <property type="entry name" value="LmbE-like_dom_sf"/>
</dbReference>
<accession>A0ABP8TSV3</accession>
<feature type="compositionally biased region" description="Polar residues" evidence="2">
    <location>
        <begin position="122"/>
        <end position="131"/>
    </location>
</feature>
<evidence type="ECO:0000256" key="2">
    <source>
        <dbReference type="SAM" id="MobiDB-lite"/>
    </source>
</evidence>
<evidence type="ECO:0000313" key="3">
    <source>
        <dbReference type="EMBL" id="GAA4613797.1"/>
    </source>
</evidence>
<protein>
    <submittedName>
        <fullName evidence="3">Uncharacterized protein</fullName>
    </submittedName>
</protein>
<name>A0ABP8TSV3_9ACTN</name>
<comment type="caution">
    <text evidence="3">The sequence shown here is derived from an EMBL/GenBank/DDBJ whole genome shotgun (WGS) entry which is preliminary data.</text>
</comment>
<reference evidence="4" key="1">
    <citation type="journal article" date="2019" name="Int. J. Syst. Evol. Microbiol.">
        <title>The Global Catalogue of Microorganisms (GCM) 10K type strain sequencing project: providing services to taxonomists for standard genome sequencing and annotation.</title>
        <authorList>
            <consortium name="The Broad Institute Genomics Platform"/>
            <consortium name="The Broad Institute Genome Sequencing Center for Infectious Disease"/>
            <person name="Wu L."/>
            <person name="Ma J."/>
        </authorList>
    </citation>
    <scope>NUCLEOTIDE SEQUENCE [LARGE SCALE GENOMIC DNA]</scope>
    <source>
        <strain evidence="4">JCM 17938</strain>
    </source>
</reference>
<organism evidence="3 4">
    <name type="scientific">Actinoallomurus liliacearum</name>
    <dbReference type="NCBI Taxonomy" id="1080073"/>
    <lineage>
        <taxon>Bacteria</taxon>
        <taxon>Bacillati</taxon>
        <taxon>Actinomycetota</taxon>
        <taxon>Actinomycetes</taxon>
        <taxon>Streptosporangiales</taxon>
        <taxon>Thermomonosporaceae</taxon>
        <taxon>Actinoallomurus</taxon>
    </lineage>
</organism>
<dbReference type="Gene3D" id="3.40.50.10320">
    <property type="entry name" value="LmbE-like"/>
    <property type="match status" value="1"/>
</dbReference>
<feature type="compositionally biased region" description="Low complexity" evidence="2">
    <location>
        <begin position="76"/>
        <end position="96"/>
    </location>
</feature>
<dbReference type="Pfam" id="PF02585">
    <property type="entry name" value="PIG-L"/>
    <property type="match status" value="1"/>
</dbReference>
<gene>
    <name evidence="3" type="ORF">GCM10023195_59960</name>
</gene>
<feature type="region of interest" description="Disordered" evidence="2">
    <location>
        <begin position="73"/>
        <end position="131"/>
    </location>
</feature>
<evidence type="ECO:0000313" key="4">
    <source>
        <dbReference type="Proteomes" id="UP001500212"/>
    </source>
</evidence>
<dbReference type="Proteomes" id="UP001500212">
    <property type="component" value="Unassembled WGS sequence"/>
</dbReference>
<sequence>MNLRITPGEPLRLMSVHAHPDDESNKGAATLAKYAAEGVDVLVVTCTGGERGDVLNPAMDRPGVRENLAAIRRAGWRPPGGSSVSGSGSWGSSTPGCPRTASRCPTGASPARRWMRRPDGSWRSSASSART</sequence>
<dbReference type="SUPFAM" id="SSF102588">
    <property type="entry name" value="LmbE-like"/>
    <property type="match status" value="1"/>
</dbReference>
<evidence type="ECO:0000256" key="1">
    <source>
        <dbReference type="ARBA" id="ARBA00022833"/>
    </source>
</evidence>
<keyword evidence="4" id="KW-1185">Reference proteome</keyword>
<dbReference type="EMBL" id="BAABHJ010000023">
    <property type="protein sequence ID" value="GAA4613797.1"/>
    <property type="molecule type" value="Genomic_DNA"/>
</dbReference>
<proteinExistence type="predicted"/>
<dbReference type="InterPro" id="IPR003737">
    <property type="entry name" value="GlcNAc_PI_deacetylase-related"/>
</dbReference>
<keyword evidence="1" id="KW-0862">Zinc</keyword>